<dbReference type="AlphaFoldDB" id="A0A7R8WJZ9"/>
<name>A0A7R8WJZ9_9CRUS</name>
<evidence type="ECO:0000256" key="1">
    <source>
        <dbReference type="SAM" id="MobiDB-lite"/>
    </source>
</evidence>
<feature type="chain" id="PRO_5043456382" evidence="2">
    <location>
        <begin position="18"/>
        <end position="330"/>
    </location>
</feature>
<evidence type="ECO:0000313" key="3">
    <source>
        <dbReference type="EMBL" id="CAD7231949.1"/>
    </source>
</evidence>
<protein>
    <submittedName>
        <fullName evidence="3">Uncharacterized protein</fullName>
    </submittedName>
</protein>
<feature type="region of interest" description="Disordered" evidence="1">
    <location>
        <begin position="300"/>
        <end position="330"/>
    </location>
</feature>
<sequence>MMKALLLLLILYTTGSGAYFFYPAFLNRQIPFSPLYRSPYVSGRMDRDAEGDFRATEYHQQNYFHPFHRASPAVVPEAPSSFYRSSLSDVDLQQKLQGNPFVDSKLFLPAGIGAAGISTIFDITQNSLLSFNKIKPTITTCTAIINLDPTAAMPATKDFAPLICDPCVLATDVVFTITTTGTLDPAEVLILEVIAGSSLATLTPSGGTTVVPWTNVIFVDSNKFSPITATANSGTFNANLDNILLRNSCDLLIRATLEMADGTMATMSTVQIEVTATVVGFGVFDAFDKFSIFGNNRRTDKLRSNDAGPRPDTKVTVYTADNPRRSHYGK</sequence>
<proteinExistence type="predicted"/>
<dbReference type="EMBL" id="OB664051">
    <property type="protein sequence ID" value="CAD7231949.1"/>
    <property type="molecule type" value="Genomic_DNA"/>
</dbReference>
<reference evidence="3" key="1">
    <citation type="submission" date="2020-11" db="EMBL/GenBank/DDBJ databases">
        <authorList>
            <person name="Tran Van P."/>
        </authorList>
    </citation>
    <scope>NUCLEOTIDE SEQUENCE</scope>
</reference>
<evidence type="ECO:0000256" key="2">
    <source>
        <dbReference type="SAM" id="SignalP"/>
    </source>
</evidence>
<feature type="compositionally biased region" description="Basic and acidic residues" evidence="1">
    <location>
        <begin position="300"/>
        <end position="313"/>
    </location>
</feature>
<gene>
    <name evidence="3" type="ORF">CTOB1V02_LOCUS9792</name>
</gene>
<keyword evidence="2" id="KW-0732">Signal</keyword>
<organism evidence="3">
    <name type="scientific">Cyprideis torosa</name>
    <dbReference type="NCBI Taxonomy" id="163714"/>
    <lineage>
        <taxon>Eukaryota</taxon>
        <taxon>Metazoa</taxon>
        <taxon>Ecdysozoa</taxon>
        <taxon>Arthropoda</taxon>
        <taxon>Crustacea</taxon>
        <taxon>Oligostraca</taxon>
        <taxon>Ostracoda</taxon>
        <taxon>Podocopa</taxon>
        <taxon>Podocopida</taxon>
        <taxon>Cytherocopina</taxon>
        <taxon>Cytheroidea</taxon>
        <taxon>Cytherideidae</taxon>
        <taxon>Cyprideis</taxon>
    </lineage>
</organism>
<feature type="signal peptide" evidence="2">
    <location>
        <begin position="1"/>
        <end position="17"/>
    </location>
</feature>
<accession>A0A7R8WJZ9</accession>